<dbReference type="Proteomes" id="UP000316425">
    <property type="component" value="Unassembled WGS sequence"/>
</dbReference>
<dbReference type="InterPro" id="IPR036283">
    <property type="entry name" value="NOB1_Zf-like_sf"/>
</dbReference>
<keyword evidence="1" id="KW-0472">Membrane</keyword>
<proteinExistence type="predicted"/>
<evidence type="ECO:0000256" key="1">
    <source>
        <dbReference type="SAM" id="Phobius"/>
    </source>
</evidence>
<sequence length="263" mass="29232">MMCRIERSFFMRCPSCGTFIEDDVQFCPNCGENIEASIITIHSDEALPSENVYGVLKKIFRQPSASKHLTPNHLAIGLISIAIYSLLIAGYIYYSMKSISSNLQNSFNDLGLGNVLGQSVEVSFFDYFILPFVGFYALQIIMILLIFILAKISGEIKDLRALTAQYGGYLFPFSAIFLIGILFSVLNLNWLATVAFIIATLGVIFMLPAVLTKHGVEDKGGGTDRVYLLLIVYFIGVLILSFVARTYIETMVSSFINNITSIF</sequence>
<evidence type="ECO:0000259" key="2">
    <source>
        <dbReference type="Pfam" id="PF13248"/>
    </source>
</evidence>
<dbReference type="InterPro" id="IPR059113">
    <property type="entry name" value="Znf_ribbon"/>
</dbReference>
<feature type="transmembrane region" description="Helical" evidence="1">
    <location>
        <begin position="74"/>
        <end position="94"/>
    </location>
</feature>
<evidence type="ECO:0000313" key="4">
    <source>
        <dbReference type="Proteomes" id="UP000316425"/>
    </source>
</evidence>
<name>A0A556PH24_9BACI</name>
<gene>
    <name evidence="3" type="ORF">FPQ13_08710</name>
</gene>
<dbReference type="Pfam" id="PF13248">
    <property type="entry name" value="Zn_ribbon_3"/>
    <property type="match status" value="1"/>
</dbReference>
<keyword evidence="1" id="KW-0812">Transmembrane</keyword>
<dbReference type="EMBL" id="VMHE01000014">
    <property type="protein sequence ID" value="TSJ63669.1"/>
    <property type="molecule type" value="Genomic_DNA"/>
</dbReference>
<dbReference type="OrthoDB" id="2448863at2"/>
<keyword evidence="1" id="KW-1133">Transmembrane helix</keyword>
<dbReference type="SUPFAM" id="SSF144206">
    <property type="entry name" value="NOB1 zinc finger-like"/>
    <property type="match status" value="1"/>
</dbReference>
<evidence type="ECO:0000313" key="3">
    <source>
        <dbReference type="EMBL" id="TSJ63669.1"/>
    </source>
</evidence>
<organism evidence="3 4">
    <name type="scientific">Allobacillus salarius</name>
    <dbReference type="NCBI Taxonomy" id="1955272"/>
    <lineage>
        <taxon>Bacteria</taxon>
        <taxon>Bacillati</taxon>
        <taxon>Bacillota</taxon>
        <taxon>Bacilli</taxon>
        <taxon>Bacillales</taxon>
        <taxon>Bacillaceae</taxon>
        <taxon>Allobacillus</taxon>
    </lineage>
</organism>
<keyword evidence="4" id="KW-1185">Reference proteome</keyword>
<comment type="caution">
    <text evidence="3">The sequence shown here is derived from an EMBL/GenBank/DDBJ whole genome shotgun (WGS) entry which is preliminary data.</text>
</comment>
<feature type="transmembrane region" description="Helical" evidence="1">
    <location>
        <begin position="190"/>
        <end position="211"/>
    </location>
</feature>
<reference evidence="3 4" key="1">
    <citation type="submission" date="2019-07" db="EMBL/GenBank/DDBJ databases">
        <title>Allobacillus sp. nov. SKP isolated from shrimp paste of Euphausiacea.</title>
        <authorList>
            <person name="Kanchanasin P."/>
            <person name="Tanasupawat S."/>
            <person name="Shi W."/>
            <person name="Wu L."/>
            <person name="Ma J."/>
        </authorList>
    </citation>
    <scope>NUCLEOTIDE SEQUENCE [LARGE SCALE GENOMIC DNA]</scope>
    <source>
        <strain evidence="3 4">SKP4-8</strain>
    </source>
</reference>
<feature type="domain" description="Putative zinc-ribbon" evidence="2">
    <location>
        <begin position="11"/>
        <end position="34"/>
    </location>
</feature>
<feature type="transmembrane region" description="Helical" evidence="1">
    <location>
        <begin position="226"/>
        <end position="248"/>
    </location>
</feature>
<protein>
    <submittedName>
        <fullName evidence="3">Zinc ribbon domain-containing protein</fullName>
    </submittedName>
</protein>
<feature type="transmembrane region" description="Helical" evidence="1">
    <location>
        <begin position="162"/>
        <end position="184"/>
    </location>
</feature>
<feature type="transmembrane region" description="Helical" evidence="1">
    <location>
        <begin position="128"/>
        <end position="150"/>
    </location>
</feature>
<dbReference type="AlphaFoldDB" id="A0A556PH24"/>
<accession>A0A556PH24</accession>